<evidence type="ECO:0000259" key="4">
    <source>
        <dbReference type="Pfam" id="PF00171"/>
    </source>
</evidence>
<dbReference type="EC" id="1.2.1.16" evidence="5"/>
<evidence type="ECO:0000256" key="1">
    <source>
        <dbReference type="ARBA" id="ARBA00009986"/>
    </source>
</evidence>
<dbReference type="EMBL" id="AP012057">
    <property type="protein sequence ID" value="BAN02874.1"/>
    <property type="molecule type" value="Genomic_DNA"/>
</dbReference>
<dbReference type="InterPro" id="IPR047110">
    <property type="entry name" value="GABD/Sad-like"/>
</dbReference>
<dbReference type="CDD" id="cd07100">
    <property type="entry name" value="ALDH_SSADH1_GabD1"/>
    <property type="match status" value="1"/>
</dbReference>
<keyword evidence="3 5" id="KW-0560">Oxidoreductase</keyword>
<dbReference type="Gene3D" id="3.40.309.10">
    <property type="entry name" value="Aldehyde Dehydrogenase, Chain A, domain 2"/>
    <property type="match status" value="1"/>
</dbReference>
<sequence length="478" mass="51209">MAPAMRSTWHCEHFDAKEHHTMTSTITTTNPATGDDLATYDVFDAQRVDDAIVAAHELHRSWRRESFATRASVLHAIADELDGRIGPLAELMADEMGKPIAAGRSEVEKCAWACRHYADNAERYLADVEISTDNTRSYAHHEPLGVILAVMPWNFPLWQVVRFAAPAFMAGNAGVLKHASSTTGTAIALDELFVAAGLPDGLFRTLVIPSSRVNDVIEHPLVRAVTLTGSGPAGAAVASKAGEMLKKSVLELGGSDPYVVLEDADLELAAATCANSRMINGGQSCIAAKRFVVHSDVYDEFIDRLTADIDAKVMGDPHEETTDYGPQARTDLRDELHQQVAASISHGARLVTGGKVPDQPGAWYPGTVLADVTPGMPAYDDEMFGPVAAVIRATDEADAIRIANDTPFGLGAAVFTRDLDRGERIAAEELEAGSCFVNAMVASDPRLPFGGIKESGFGRELADLGIKEFVNTKTVVVG</sequence>
<accession>A0A6C7E4Z1</accession>
<dbReference type="InterPro" id="IPR015590">
    <property type="entry name" value="Aldehyde_DH_dom"/>
</dbReference>
<dbReference type="FunFam" id="3.40.605.10:FF:000012">
    <property type="entry name" value="NAD-dependent succinate-semialdehyde dehydrogenase"/>
    <property type="match status" value="1"/>
</dbReference>
<proteinExistence type="inferred from homology"/>
<comment type="similarity">
    <text evidence="1">Belongs to the aldehyde dehydrogenase family.</text>
</comment>
<dbReference type="GO" id="GO:0004030">
    <property type="term" value="F:aldehyde dehydrogenase [NAD(P)+] activity"/>
    <property type="evidence" value="ECO:0007669"/>
    <property type="project" value="InterPro"/>
</dbReference>
<dbReference type="FunFam" id="3.40.309.10:FF:000010">
    <property type="entry name" value="Gamma-aminobutyraldehyde dehydrogenase"/>
    <property type="match status" value="1"/>
</dbReference>
<keyword evidence="6" id="KW-1185">Reference proteome</keyword>
<dbReference type="KEGG" id="aym:YM304_25600"/>
<name>A0A6C7E4Z1_ILUCY</name>
<evidence type="ECO:0000256" key="3">
    <source>
        <dbReference type="ARBA" id="ARBA00023002"/>
    </source>
</evidence>
<feature type="domain" description="Aldehyde dehydrogenase" evidence="4">
    <location>
        <begin position="24"/>
        <end position="475"/>
    </location>
</feature>
<reference evidence="5 6" key="1">
    <citation type="journal article" date="2013" name="Int. J. Syst. Evol. Microbiol.">
        <title>Ilumatobacter nonamiense sp. nov. and Ilumatobacter coccineum sp. nov., isolated from seashore sand.</title>
        <authorList>
            <person name="Matsumoto A."/>
            <person name="Kasai H."/>
            <person name="Matsuo Y."/>
            <person name="Shizuri Y."/>
            <person name="Ichikawa N."/>
            <person name="Fujita N."/>
            <person name="Omura S."/>
            <person name="Takahashi Y."/>
        </authorList>
    </citation>
    <scope>NUCLEOTIDE SEQUENCE [LARGE SCALE GENOMIC DNA]</scope>
    <source>
        <strain evidence="6">NBRC 103263 / KCTC 29153 / YM16-304</strain>
    </source>
</reference>
<dbReference type="PANTHER" id="PTHR43217">
    <property type="entry name" value="SUCCINATE SEMIALDEHYDE DEHYDROGENASE [NAD(P)+] SAD"/>
    <property type="match status" value="1"/>
</dbReference>
<gene>
    <name evidence="5" type="primary">gabD</name>
    <name evidence="5" type="ORF">YM304_25600</name>
</gene>
<dbReference type="AlphaFoldDB" id="A0A6C7E4Z1"/>
<keyword evidence="2" id="KW-0521">NADP</keyword>
<evidence type="ECO:0000313" key="6">
    <source>
        <dbReference type="Proteomes" id="UP000011863"/>
    </source>
</evidence>
<dbReference type="Proteomes" id="UP000011863">
    <property type="component" value="Chromosome"/>
</dbReference>
<dbReference type="InterPro" id="IPR044148">
    <property type="entry name" value="ALDH_GabD1-like"/>
</dbReference>
<dbReference type="Pfam" id="PF00171">
    <property type="entry name" value="Aldedh"/>
    <property type="match status" value="1"/>
</dbReference>
<dbReference type="InterPro" id="IPR016161">
    <property type="entry name" value="Ald_DH/histidinol_DH"/>
</dbReference>
<dbReference type="PANTHER" id="PTHR43217:SF1">
    <property type="entry name" value="SUCCINATE SEMIALDEHYDE DEHYDROGENASE [NAD(P)+] SAD"/>
    <property type="match status" value="1"/>
</dbReference>
<dbReference type="SUPFAM" id="SSF53720">
    <property type="entry name" value="ALDH-like"/>
    <property type="match status" value="1"/>
</dbReference>
<dbReference type="Gene3D" id="3.40.605.10">
    <property type="entry name" value="Aldehyde Dehydrogenase, Chain A, domain 1"/>
    <property type="match status" value="1"/>
</dbReference>
<dbReference type="InterPro" id="IPR016162">
    <property type="entry name" value="Ald_DH_N"/>
</dbReference>
<evidence type="ECO:0000313" key="5">
    <source>
        <dbReference type="EMBL" id="BAN02874.1"/>
    </source>
</evidence>
<organism evidence="5 6">
    <name type="scientific">Ilumatobacter coccineus (strain NBRC 103263 / KCTC 29153 / YM16-304)</name>
    <dbReference type="NCBI Taxonomy" id="1313172"/>
    <lineage>
        <taxon>Bacteria</taxon>
        <taxon>Bacillati</taxon>
        <taxon>Actinomycetota</taxon>
        <taxon>Acidimicrobiia</taxon>
        <taxon>Acidimicrobiales</taxon>
        <taxon>Ilumatobacteraceae</taxon>
        <taxon>Ilumatobacter</taxon>
    </lineage>
</organism>
<evidence type="ECO:0000256" key="2">
    <source>
        <dbReference type="ARBA" id="ARBA00022857"/>
    </source>
</evidence>
<protein>
    <submittedName>
        <fullName evidence="5">Succinate-semialdehyde dehydrogenase</fullName>
        <ecNumber evidence="5">1.2.1.16</ecNumber>
    </submittedName>
</protein>
<dbReference type="GO" id="GO:0004777">
    <property type="term" value="F:succinate-semialdehyde dehydrogenase (NAD+) activity"/>
    <property type="evidence" value="ECO:0007669"/>
    <property type="project" value="TreeGrafter"/>
</dbReference>
<dbReference type="InterPro" id="IPR016163">
    <property type="entry name" value="Ald_DH_C"/>
</dbReference>